<dbReference type="EMBL" id="MSKX01000015">
    <property type="protein sequence ID" value="OLO84266.1"/>
    <property type="molecule type" value="Genomic_DNA"/>
</dbReference>
<dbReference type="InterPro" id="IPR000073">
    <property type="entry name" value="AB_hydrolase_1"/>
</dbReference>
<dbReference type="Proteomes" id="UP000186781">
    <property type="component" value="Unassembled WGS sequence"/>
</dbReference>
<comment type="similarity">
    <text evidence="1">Belongs to the peptidase S33 family.</text>
</comment>
<dbReference type="InterPro" id="IPR013595">
    <property type="entry name" value="Pept_S33_TAP-like_C"/>
</dbReference>
<evidence type="ECO:0000259" key="6">
    <source>
        <dbReference type="Pfam" id="PF00561"/>
    </source>
</evidence>
<feature type="chain" id="PRO_5046129352" evidence="5">
    <location>
        <begin position="39"/>
        <end position="592"/>
    </location>
</feature>
<dbReference type="InterPro" id="IPR051601">
    <property type="entry name" value="Serine_prot/Carboxylest_S33"/>
</dbReference>
<comment type="caution">
    <text evidence="8">The sequence shown here is derived from an EMBL/GenBank/DDBJ whole genome shotgun (WGS) entry which is preliminary data.</text>
</comment>
<evidence type="ECO:0000256" key="3">
    <source>
        <dbReference type="ARBA" id="ARBA00022801"/>
    </source>
</evidence>
<dbReference type="SUPFAM" id="SSF53474">
    <property type="entry name" value="alpha/beta-Hydrolases"/>
    <property type="match status" value="1"/>
</dbReference>
<protein>
    <submittedName>
        <fullName evidence="8">Proteinase</fullName>
    </submittedName>
</protein>
<organism evidence="8 9">
    <name type="scientific">Actinomyces naeslundii</name>
    <dbReference type="NCBI Taxonomy" id="1655"/>
    <lineage>
        <taxon>Bacteria</taxon>
        <taxon>Bacillati</taxon>
        <taxon>Actinomycetota</taxon>
        <taxon>Actinomycetes</taxon>
        <taxon>Actinomycetales</taxon>
        <taxon>Actinomycetaceae</taxon>
        <taxon>Actinomyces</taxon>
    </lineage>
</organism>
<feature type="compositionally biased region" description="Low complexity" evidence="4">
    <location>
        <begin position="55"/>
        <end position="87"/>
    </location>
</feature>
<evidence type="ECO:0000313" key="8">
    <source>
        <dbReference type="EMBL" id="OLO84266.1"/>
    </source>
</evidence>
<dbReference type="Pfam" id="PF08386">
    <property type="entry name" value="Abhydrolase_4"/>
    <property type="match status" value="1"/>
</dbReference>
<reference evidence="8 9" key="1">
    <citation type="submission" date="2016-12" db="EMBL/GenBank/DDBJ databases">
        <title>Genomic comparison of strains in the 'Actinomyces naeslundii' group.</title>
        <authorList>
            <person name="Mughal S.R."/>
            <person name="Do T."/>
            <person name="Gilbert S.C."/>
            <person name="Witherden E.A."/>
            <person name="Didelot X."/>
            <person name="Beighton D."/>
        </authorList>
    </citation>
    <scope>NUCLEOTIDE SEQUENCE [LARGE SCALE GENOMIC DNA]</scope>
    <source>
        <strain evidence="8 9">WE6B-3</strain>
    </source>
</reference>
<dbReference type="Pfam" id="PF00561">
    <property type="entry name" value="Abhydrolase_1"/>
    <property type="match status" value="1"/>
</dbReference>
<feature type="domain" description="Peptidase S33 tripeptidyl aminopeptidase-like C-terminal" evidence="7">
    <location>
        <begin position="478"/>
        <end position="578"/>
    </location>
</feature>
<dbReference type="PANTHER" id="PTHR43248">
    <property type="entry name" value="2-SUCCINYL-6-HYDROXY-2,4-CYCLOHEXADIENE-1-CARBOXYLATE SYNTHASE"/>
    <property type="match status" value="1"/>
</dbReference>
<keyword evidence="3" id="KW-0378">Hydrolase</keyword>
<dbReference type="PROSITE" id="PS51257">
    <property type="entry name" value="PROKAR_LIPOPROTEIN"/>
    <property type="match status" value="1"/>
</dbReference>
<evidence type="ECO:0000256" key="4">
    <source>
        <dbReference type="SAM" id="MobiDB-lite"/>
    </source>
</evidence>
<keyword evidence="9" id="KW-1185">Reference proteome</keyword>
<sequence>MRRLRTTSPSHATSALAVLILLGTITACSMFGASAAVAASPPAQNPHHAGVVLDSGTSSNSNAGTSQTTGSNTSNGSRGSTGSTGASASKGLESFYHQDLTWTDCTDDATGTAFQCATVTVPLDYDHPQGKTITVSLKKLPSTSPSPRGSVFLNPGGPGGSGISLIESQAELYKSGDLSEVLATYDVIGFDPRGVGQSTPITCWSPEDVQAILAGQAEAPSPTSLSTSGSAADIAAQGSREAAACQEHTEVPEILDHADTRSVARDMDVMRALVGDQDLNYLGYSYGTKLGATYTELFPDNIGRVVLDSAVDPTLAWQEVIVGQATARDQALHTYIESQQGQAGFPLSGTTDEAVAQLAAFLDDLDANPLAVSNSRETLNRAKAVDAIGALAVSSPDKWPLLTEGLTQAMNTHDGTALVRNAASVSSISVPPPTTEKQVVEQLNFFYAELANICLDFPGTGNEATWDAALASYRHDYPVFHSTLPQTDAFCHGWGHTSKTKAVDVDVEATNPVLVIGILHDPQTPYPWSKALVSRIRNSHLLSVDMYGHGATGSNACTSAKVSDFLVNGTLPSDGEVCPADPEPQAGGGEKG</sequence>
<feature type="domain" description="AB hydrolase-1" evidence="6">
    <location>
        <begin position="151"/>
        <end position="343"/>
    </location>
</feature>
<dbReference type="PANTHER" id="PTHR43248:SF29">
    <property type="entry name" value="TRIPEPTIDYL AMINOPEPTIDASE"/>
    <property type="match status" value="1"/>
</dbReference>
<dbReference type="Gene3D" id="3.40.50.1820">
    <property type="entry name" value="alpha/beta hydrolase"/>
    <property type="match status" value="1"/>
</dbReference>
<proteinExistence type="inferred from homology"/>
<evidence type="ECO:0000313" key="9">
    <source>
        <dbReference type="Proteomes" id="UP000186781"/>
    </source>
</evidence>
<evidence type="ECO:0000256" key="1">
    <source>
        <dbReference type="ARBA" id="ARBA00010088"/>
    </source>
</evidence>
<evidence type="ECO:0000256" key="5">
    <source>
        <dbReference type="SAM" id="SignalP"/>
    </source>
</evidence>
<evidence type="ECO:0000256" key="2">
    <source>
        <dbReference type="ARBA" id="ARBA00022729"/>
    </source>
</evidence>
<dbReference type="RefSeq" id="WP_075409825.1">
    <property type="nucleotide sequence ID" value="NZ_MSKX01000015.1"/>
</dbReference>
<accession>A0ABX3F4B0</accession>
<gene>
    <name evidence="8" type="ORF">BKH13_04720</name>
</gene>
<dbReference type="InterPro" id="IPR029058">
    <property type="entry name" value="AB_hydrolase_fold"/>
</dbReference>
<evidence type="ECO:0000259" key="7">
    <source>
        <dbReference type="Pfam" id="PF08386"/>
    </source>
</evidence>
<keyword evidence="2 5" id="KW-0732">Signal</keyword>
<feature type="region of interest" description="Disordered" evidence="4">
    <location>
        <begin position="573"/>
        <end position="592"/>
    </location>
</feature>
<feature type="signal peptide" evidence="5">
    <location>
        <begin position="1"/>
        <end position="38"/>
    </location>
</feature>
<name>A0ABX3F4B0_ACTNA</name>
<feature type="region of interest" description="Disordered" evidence="4">
    <location>
        <begin position="40"/>
        <end position="87"/>
    </location>
</feature>